<sequence>MASNATLIGAALVAGLAGGLNKPPANWAEVDIRMPAVPHAYRMLDQQGNLSGDSTQGTSAREKISPQDFFRIVELAPKAVRSPAALKEPPAAADSLLHIKNGDGTNYYFAGEQEHFKDGNAQEIWTILRKYRSGAW</sequence>
<dbReference type="RefSeq" id="WP_212785046.1">
    <property type="nucleotide sequence ID" value="NZ_AP019536.1"/>
</dbReference>
<organism evidence="1 2">
    <name type="scientific">Ferrigenium kumadai</name>
    <dbReference type="NCBI Taxonomy" id="1682490"/>
    <lineage>
        <taxon>Bacteria</taxon>
        <taxon>Pseudomonadati</taxon>
        <taxon>Pseudomonadota</taxon>
        <taxon>Betaproteobacteria</taxon>
        <taxon>Nitrosomonadales</taxon>
        <taxon>Gallionellaceae</taxon>
        <taxon>Ferrigenium</taxon>
    </lineage>
</organism>
<proteinExistence type="predicted"/>
<dbReference type="KEGG" id="fku:FGKAn22_14810"/>
<protein>
    <submittedName>
        <fullName evidence="1">Uncharacterized protein</fullName>
    </submittedName>
</protein>
<dbReference type="Proteomes" id="UP001319121">
    <property type="component" value="Chromosome"/>
</dbReference>
<accession>A0AAN1SZE5</accession>
<keyword evidence="2" id="KW-1185">Reference proteome</keyword>
<dbReference type="AlphaFoldDB" id="A0AAN1SZE5"/>
<gene>
    <name evidence="1" type="ORF">FGKAn22_14810</name>
</gene>
<name>A0AAN1SZE5_9PROT</name>
<dbReference type="EMBL" id="AP019536">
    <property type="protein sequence ID" value="BBI99788.1"/>
    <property type="molecule type" value="Genomic_DNA"/>
</dbReference>
<evidence type="ECO:0000313" key="2">
    <source>
        <dbReference type="Proteomes" id="UP001319121"/>
    </source>
</evidence>
<evidence type="ECO:0000313" key="1">
    <source>
        <dbReference type="EMBL" id="BBI99788.1"/>
    </source>
</evidence>
<reference evidence="1 2" key="1">
    <citation type="submission" date="2019-03" db="EMBL/GenBank/DDBJ databases">
        <title>Complete genome sequence of Ferrigenium kumadai strain An22, a microaerophilic iron-oxidizing bacterium isolated from a paddy field soil.</title>
        <authorList>
            <person name="Watanabe T."/>
            <person name="Asakawa S."/>
        </authorList>
    </citation>
    <scope>NUCLEOTIDE SEQUENCE [LARGE SCALE GENOMIC DNA]</scope>
    <source>
        <strain evidence="1 2">An22</strain>
    </source>
</reference>